<evidence type="ECO:0000313" key="2">
    <source>
        <dbReference type="EMBL" id="PNP56627.1"/>
    </source>
</evidence>
<protein>
    <submittedName>
        <fullName evidence="2">Uncharacterized protein</fullName>
    </submittedName>
</protein>
<dbReference type="EMBL" id="MTYI01000044">
    <property type="protein sequence ID" value="PNP56627.1"/>
    <property type="molecule type" value="Genomic_DNA"/>
</dbReference>
<gene>
    <name evidence="2" type="ORF">THARTR1_03323</name>
</gene>
<dbReference type="AlphaFoldDB" id="A0A2K0UFU5"/>
<name>A0A2K0UFU5_TRIHA</name>
<sequence length="104" mass="11926">MSRMFYTSIGEEEDTEKDTSTEWKAHMRQVWETKWAREKGEAKVPTLEFDDPPEGCDDPRMLYTRSMICLPKIRDGEAVAMTTSAIIELPTAKADGYVHYFGAE</sequence>
<evidence type="ECO:0000313" key="3">
    <source>
        <dbReference type="Proteomes" id="UP000236290"/>
    </source>
</evidence>
<organism evidence="2 3">
    <name type="scientific">Trichoderma harzianum</name>
    <name type="common">Hypocrea lixii</name>
    <dbReference type="NCBI Taxonomy" id="5544"/>
    <lineage>
        <taxon>Eukaryota</taxon>
        <taxon>Fungi</taxon>
        <taxon>Dikarya</taxon>
        <taxon>Ascomycota</taxon>
        <taxon>Pezizomycotina</taxon>
        <taxon>Sordariomycetes</taxon>
        <taxon>Hypocreomycetidae</taxon>
        <taxon>Hypocreales</taxon>
        <taxon>Hypocreaceae</taxon>
        <taxon>Trichoderma</taxon>
    </lineage>
</organism>
<comment type="caution">
    <text evidence="2">The sequence shown here is derived from an EMBL/GenBank/DDBJ whole genome shotgun (WGS) entry which is preliminary data.</text>
</comment>
<proteinExistence type="predicted"/>
<reference evidence="2 3" key="1">
    <citation type="submission" date="2017-02" db="EMBL/GenBank/DDBJ databases">
        <title>Genomes of Trichoderma spp. with biocontrol activity.</title>
        <authorList>
            <person name="Gardiner D."/>
            <person name="Kazan K."/>
            <person name="Vos C."/>
            <person name="Harvey P."/>
        </authorList>
    </citation>
    <scope>NUCLEOTIDE SEQUENCE [LARGE SCALE GENOMIC DNA]</scope>
    <source>
        <strain evidence="2 3">Tr1</strain>
    </source>
</reference>
<accession>A0A2K0UFU5</accession>
<feature type="region of interest" description="Disordered" evidence="1">
    <location>
        <begin position="1"/>
        <end position="21"/>
    </location>
</feature>
<dbReference type="Proteomes" id="UP000236290">
    <property type="component" value="Unassembled WGS sequence"/>
</dbReference>
<evidence type="ECO:0000256" key="1">
    <source>
        <dbReference type="SAM" id="MobiDB-lite"/>
    </source>
</evidence>